<name>A0A7V3NVA9_UNCW3</name>
<reference evidence="2" key="1">
    <citation type="journal article" date="2020" name="mSystems">
        <title>Genome- and Community-Level Interaction Insights into Carbon Utilization and Element Cycling Functions of Hydrothermarchaeota in Hydrothermal Sediment.</title>
        <authorList>
            <person name="Zhou Z."/>
            <person name="Liu Y."/>
            <person name="Xu W."/>
            <person name="Pan J."/>
            <person name="Luo Z.H."/>
            <person name="Li M."/>
        </authorList>
    </citation>
    <scope>NUCLEOTIDE SEQUENCE [LARGE SCALE GENOMIC DNA]</scope>
    <source>
        <strain evidence="2">SpSt-754</strain>
    </source>
</reference>
<protein>
    <submittedName>
        <fullName evidence="2">Uncharacterized protein</fullName>
    </submittedName>
</protein>
<comment type="caution">
    <text evidence="2">The sequence shown here is derived from an EMBL/GenBank/DDBJ whole genome shotgun (WGS) entry which is preliminary data.</text>
</comment>
<feature type="region of interest" description="Disordered" evidence="1">
    <location>
        <begin position="1"/>
        <end position="65"/>
    </location>
</feature>
<dbReference type="AlphaFoldDB" id="A0A7V3NVA9"/>
<gene>
    <name evidence="2" type="ORF">ENV38_03805</name>
</gene>
<evidence type="ECO:0000256" key="1">
    <source>
        <dbReference type="SAM" id="MobiDB-lite"/>
    </source>
</evidence>
<accession>A0A7V3NVA9</accession>
<organism evidence="2">
    <name type="scientific">candidate division WOR-3 bacterium</name>
    <dbReference type="NCBI Taxonomy" id="2052148"/>
    <lineage>
        <taxon>Bacteria</taxon>
        <taxon>Bacteria division WOR-3</taxon>
    </lineage>
</organism>
<dbReference type="EMBL" id="DTGD01000142">
    <property type="protein sequence ID" value="HGB36011.1"/>
    <property type="molecule type" value="Genomic_DNA"/>
</dbReference>
<sequence>MKKSGLGDSPLFLPPKDKNEVVNPPLPILPDEVQGVEKITKTEKQKPKQPSSGDTTTPRHRDTTIPRYQDTIFEQVRKAVKELGKEAATHRFTQEEKRAITDIIYTYKNNGIKTSENEVARISVNFIIEDYRENGENSILHKVLKALNE</sequence>
<proteinExistence type="predicted"/>
<evidence type="ECO:0000313" key="2">
    <source>
        <dbReference type="EMBL" id="HGB36011.1"/>
    </source>
</evidence>